<dbReference type="Gene3D" id="1.25.40.20">
    <property type="entry name" value="Ankyrin repeat-containing domain"/>
    <property type="match status" value="1"/>
</dbReference>
<feature type="region of interest" description="Disordered" evidence="4">
    <location>
        <begin position="272"/>
        <end position="313"/>
    </location>
</feature>
<dbReference type="Proteomes" id="UP001153069">
    <property type="component" value="Unassembled WGS sequence"/>
</dbReference>
<dbReference type="Pfam" id="PF12796">
    <property type="entry name" value="Ank_2"/>
    <property type="match status" value="1"/>
</dbReference>
<name>A0A9N8E8M3_9STRA</name>
<dbReference type="SUPFAM" id="SSF48403">
    <property type="entry name" value="Ankyrin repeat"/>
    <property type="match status" value="1"/>
</dbReference>
<keyword evidence="3" id="KW-0175">Coiled coil</keyword>
<gene>
    <name evidence="5" type="ORF">SEMRO_792_G203160.1</name>
</gene>
<sequence length="458" mass="50102">MTEKEDDAATKDVWNQVFLAIASLDASSCTEEEIRAKLDPLLSTVKESEPPNGISPLLVASDKGNLKCLEYLLSSHYPVSVIGSPVTPSDSSHGGNTPVHHAAMAGCSDAWPIFAKLMADDEAEAVYVTLGSLSNVNGDTPLQMAIPAGHGDFVRQFWSGNATLQARKILQRPNQQGDTCASLACCHGHVDILDFLLTTCQVQIRHEEVESCQSTVDRMDGALQSVTDPQVRASFKDKQTRVHACLTKLKDRLDQQVAQAAQELMLLQDNNEGNHVVSATSGTNKKKKKKRKSKGNSSNNKQTTISKQEEISKSADQEEDSFCVVSRLEDGRVAVTVKPTASQEDTPILPQASLLLPTASPQTMLRQRMKENHVDKDVDAVMDALCLDVSMLLYTPHGMALNLSPSQLDTVEQILQKQSQSVRRARELQQRIHSVVSSSETDDDQDNNNNNNNNECTV</sequence>
<evidence type="ECO:0000256" key="1">
    <source>
        <dbReference type="ARBA" id="ARBA00022737"/>
    </source>
</evidence>
<keyword evidence="1" id="KW-0677">Repeat</keyword>
<keyword evidence="6" id="KW-1185">Reference proteome</keyword>
<dbReference type="PANTHER" id="PTHR24173">
    <property type="entry name" value="ANKYRIN REPEAT CONTAINING"/>
    <property type="match status" value="1"/>
</dbReference>
<proteinExistence type="predicted"/>
<reference evidence="5" key="1">
    <citation type="submission" date="2020-06" db="EMBL/GenBank/DDBJ databases">
        <authorList>
            <consortium name="Plant Systems Biology data submission"/>
        </authorList>
    </citation>
    <scope>NUCLEOTIDE SEQUENCE</scope>
    <source>
        <strain evidence="5">D6</strain>
    </source>
</reference>
<dbReference type="SMART" id="SM00248">
    <property type="entry name" value="ANK"/>
    <property type="match status" value="4"/>
</dbReference>
<dbReference type="PANTHER" id="PTHR24173:SF74">
    <property type="entry name" value="ANKYRIN REPEAT DOMAIN-CONTAINING PROTEIN 16"/>
    <property type="match status" value="1"/>
</dbReference>
<feature type="compositionally biased region" description="Low complexity" evidence="4">
    <location>
        <begin position="295"/>
        <end position="304"/>
    </location>
</feature>
<feature type="compositionally biased region" description="Low complexity" evidence="4">
    <location>
        <begin position="447"/>
        <end position="458"/>
    </location>
</feature>
<protein>
    <submittedName>
        <fullName evidence="5">Ankyrin Repeat</fullName>
    </submittedName>
</protein>
<feature type="region of interest" description="Disordered" evidence="4">
    <location>
        <begin position="425"/>
        <end position="458"/>
    </location>
</feature>
<dbReference type="InterPro" id="IPR002110">
    <property type="entry name" value="Ankyrin_rpt"/>
</dbReference>
<comment type="caution">
    <text evidence="5">The sequence shown here is derived from an EMBL/GenBank/DDBJ whole genome shotgun (WGS) entry which is preliminary data.</text>
</comment>
<keyword evidence="2" id="KW-0040">ANK repeat</keyword>
<organism evidence="5 6">
    <name type="scientific">Seminavis robusta</name>
    <dbReference type="NCBI Taxonomy" id="568900"/>
    <lineage>
        <taxon>Eukaryota</taxon>
        <taxon>Sar</taxon>
        <taxon>Stramenopiles</taxon>
        <taxon>Ochrophyta</taxon>
        <taxon>Bacillariophyta</taxon>
        <taxon>Bacillariophyceae</taxon>
        <taxon>Bacillariophycidae</taxon>
        <taxon>Naviculales</taxon>
        <taxon>Naviculaceae</taxon>
        <taxon>Seminavis</taxon>
    </lineage>
</organism>
<feature type="compositionally biased region" description="Basic residues" evidence="4">
    <location>
        <begin position="284"/>
        <end position="294"/>
    </location>
</feature>
<feature type="coiled-coil region" evidence="3">
    <location>
        <begin position="243"/>
        <end position="270"/>
    </location>
</feature>
<evidence type="ECO:0000313" key="5">
    <source>
        <dbReference type="EMBL" id="CAB9516572.1"/>
    </source>
</evidence>
<dbReference type="InterPro" id="IPR036770">
    <property type="entry name" value="Ankyrin_rpt-contain_sf"/>
</dbReference>
<accession>A0A9N8E8M3</accession>
<evidence type="ECO:0000256" key="4">
    <source>
        <dbReference type="SAM" id="MobiDB-lite"/>
    </source>
</evidence>
<dbReference type="OrthoDB" id="49032at2759"/>
<dbReference type="EMBL" id="CAICTM010000791">
    <property type="protein sequence ID" value="CAB9516572.1"/>
    <property type="molecule type" value="Genomic_DNA"/>
</dbReference>
<evidence type="ECO:0000256" key="2">
    <source>
        <dbReference type="ARBA" id="ARBA00023043"/>
    </source>
</evidence>
<evidence type="ECO:0000256" key="3">
    <source>
        <dbReference type="SAM" id="Coils"/>
    </source>
</evidence>
<dbReference type="AlphaFoldDB" id="A0A9N8E8M3"/>
<evidence type="ECO:0000313" key="6">
    <source>
        <dbReference type="Proteomes" id="UP001153069"/>
    </source>
</evidence>